<proteinExistence type="predicted"/>
<sequence length="460" mass="50191">MNAPQKTSSSGFGTTFVVAVVVAAIAAGSVYVVMRPGQTTTAATDEHVDHGLEEEHGHDHAGHSDQSSIELSEKGLKNIGFRPLTVELGTYTQRVNLPAMVVERPGRTQIHISSPLTGVVSKILPMQGAAVAPGSPLFEIRLTFEELVTAQSDLIKTQENLDVVKAEIARLQSLTAGVVPGKRILEQEYEQQKLEASLKAARQALLLHGLSQAQIDAITQERQLFQTLTVNAPELSDEGETCGMDHFFHVQEISVNVGQQVEAGERLGVLADHCELYIEGKAFEDDAERLREAASQGWPVTVQLMAGKGERATIDGLQLLYLSDVVDSQSRAFRFYMGLPNSVVSDKVASNGQRYVEWRFKPGQRMEVRVPVDQWQDRLVLPVAAIVDEGAESYVYQQNGDHFDRVPVHVEFRDQESVVVANDGAIFPGDVIAARGAYQIHLAIKNKSGGAVDPHAGHNH</sequence>
<name>A0A5C5VB90_9BACT</name>
<organism evidence="4 5">
    <name type="scientific">Blastopirellula retiformator</name>
    <dbReference type="NCBI Taxonomy" id="2527970"/>
    <lineage>
        <taxon>Bacteria</taxon>
        <taxon>Pseudomonadati</taxon>
        <taxon>Planctomycetota</taxon>
        <taxon>Planctomycetia</taxon>
        <taxon>Pirellulales</taxon>
        <taxon>Pirellulaceae</taxon>
        <taxon>Blastopirellula</taxon>
    </lineage>
</organism>
<keyword evidence="1" id="KW-0813">Transport</keyword>
<dbReference type="RefSeq" id="WP_186767579.1">
    <property type="nucleotide sequence ID" value="NZ_SJPF01000002.1"/>
</dbReference>
<keyword evidence="2" id="KW-0175">Coiled coil</keyword>
<dbReference type="Gene3D" id="1.10.287.470">
    <property type="entry name" value="Helix hairpin bin"/>
    <property type="match status" value="1"/>
</dbReference>
<evidence type="ECO:0000256" key="1">
    <source>
        <dbReference type="ARBA" id="ARBA00022448"/>
    </source>
</evidence>
<dbReference type="Proteomes" id="UP000318878">
    <property type="component" value="Unassembled WGS sequence"/>
</dbReference>
<keyword evidence="3" id="KW-1133">Transmembrane helix</keyword>
<dbReference type="AlphaFoldDB" id="A0A5C5VB90"/>
<protein>
    <submittedName>
        <fullName evidence="4">HlyD family secretion protein</fullName>
    </submittedName>
</protein>
<keyword evidence="3" id="KW-0472">Membrane</keyword>
<dbReference type="GO" id="GO:0030313">
    <property type="term" value="C:cell envelope"/>
    <property type="evidence" value="ECO:0007669"/>
    <property type="project" value="TreeGrafter"/>
</dbReference>
<dbReference type="PANTHER" id="PTHR30097:SF4">
    <property type="entry name" value="SLR6042 PROTEIN"/>
    <property type="match status" value="1"/>
</dbReference>
<dbReference type="GO" id="GO:0060003">
    <property type="term" value="P:copper ion export"/>
    <property type="evidence" value="ECO:0007669"/>
    <property type="project" value="TreeGrafter"/>
</dbReference>
<gene>
    <name evidence="4" type="ORF">Enr8_22700</name>
</gene>
<evidence type="ECO:0000256" key="3">
    <source>
        <dbReference type="SAM" id="Phobius"/>
    </source>
</evidence>
<evidence type="ECO:0000313" key="5">
    <source>
        <dbReference type="Proteomes" id="UP000318878"/>
    </source>
</evidence>
<keyword evidence="5" id="KW-1185">Reference proteome</keyword>
<feature type="transmembrane region" description="Helical" evidence="3">
    <location>
        <begin position="12"/>
        <end position="34"/>
    </location>
</feature>
<comment type="caution">
    <text evidence="4">The sequence shown here is derived from an EMBL/GenBank/DDBJ whole genome shotgun (WGS) entry which is preliminary data.</text>
</comment>
<keyword evidence="3" id="KW-0812">Transmembrane</keyword>
<dbReference type="PANTHER" id="PTHR30097">
    <property type="entry name" value="CATION EFFLUX SYSTEM PROTEIN CUSB"/>
    <property type="match status" value="1"/>
</dbReference>
<evidence type="ECO:0000313" key="4">
    <source>
        <dbReference type="EMBL" id="TWT34855.1"/>
    </source>
</evidence>
<dbReference type="Gene3D" id="2.40.50.100">
    <property type="match status" value="1"/>
</dbReference>
<dbReference type="Gene3D" id="2.40.420.20">
    <property type="match status" value="1"/>
</dbReference>
<dbReference type="GO" id="GO:0015679">
    <property type="term" value="P:plasma membrane copper ion transport"/>
    <property type="evidence" value="ECO:0007669"/>
    <property type="project" value="TreeGrafter"/>
</dbReference>
<feature type="coiled-coil region" evidence="2">
    <location>
        <begin position="154"/>
        <end position="204"/>
    </location>
</feature>
<reference evidence="4 5" key="1">
    <citation type="submission" date="2019-02" db="EMBL/GenBank/DDBJ databases">
        <title>Deep-cultivation of Planctomycetes and their phenomic and genomic characterization uncovers novel biology.</title>
        <authorList>
            <person name="Wiegand S."/>
            <person name="Jogler M."/>
            <person name="Boedeker C."/>
            <person name="Pinto D."/>
            <person name="Vollmers J."/>
            <person name="Rivas-Marin E."/>
            <person name="Kohn T."/>
            <person name="Peeters S.H."/>
            <person name="Heuer A."/>
            <person name="Rast P."/>
            <person name="Oberbeckmann S."/>
            <person name="Bunk B."/>
            <person name="Jeske O."/>
            <person name="Meyerdierks A."/>
            <person name="Storesund J.E."/>
            <person name="Kallscheuer N."/>
            <person name="Luecker S."/>
            <person name="Lage O.M."/>
            <person name="Pohl T."/>
            <person name="Merkel B.J."/>
            <person name="Hornburger P."/>
            <person name="Mueller R.-W."/>
            <person name="Bruemmer F."/>
            <person name="Labrenz M."/>
            <person name="Spormann A.M."/>
            <person name="Op Den Camp H."/>
            <person name="Overmann J."/>
            <person name="Amann R."/>
            <person name="Jetten M.S.M."/>
            <person name="Mascher T."/>
            <person name="Medema M.H."/>
            <person name="Devos D.P."/>
            <person name="Kaster A.-K."/>
            <person name="Ovreas L."/>
            <person name="Rohde M."/>
            <person name="Galperin M.Y."/>
            <person name="Jogler C."/>
        </authorList>
    </citation>
    <scope>NUCLEOTIDE SEQUENCE [LARGE SCALE GENOMIC DNA]</scope>
    <source>
        <strain evidence="4 5">Enr8</strain>
    </source>
</reference>
<dbReference type="EMBL" id="SJPF01000002">
    <property type="protein sequence ID" value="TWT34855.1"/>
    <property type="molecule type" value="Genomic_DNA"/>
</dbReference>
<evidence type="ECO:0000256" key="2">
    <source>
        <dbReference type="SAM" id="Coils"/>
    </source>
</evidence>
<dbReference type="InterPro" id="IPR051909">
    <property type="entry name" value="MFP_Cation_Efflux"/>
</dbReference>
<accession>A0A5C5VB90</accession>